<dbReference type="RefSeq" id="WP_017797026.1">
    <property type="nucleotide sequence ID" value="NZ_BSKO01000001.1"/>
</dbReference>
<dbReference type="Proteomes" id="UP001275436">
    <property type="component" value="Unassembled WGS sequence"/>
</dbReference>
<evidence type="ECO:0000313" key="2">
    <source>
        <dbReference type="EMBL" id="GLO66566.1"/>
    </source>
</evidence>
<gene>
    <name evidence="2" type="ORF">MACH08_23500</name>
</gene>
<reference evidence="2 3" key="1">
    <citation type="submission" date="2023-02" db="EMBL/GenBank/DDBJ databases">
        <title>Oceanobacillus kimchii IFOP_LL358 isolated form Alexandrium catenella lab strain.</title>
        <authorList>
            <person name="Gajardo G."/>
            <person name="Ueki S."/>
            <person name="Maruyama F."/>
        </authorList>
    </citation>
    <scope>NUCLEOTIDE SEQUENCE [LARGE SCALE GENOMIC DNA]</scope>
    <source>
        <strain evidence="2 3">IFOP_LL358</strain>
    </source>
</reference>
<protein>
    <recommendedName>
        <fullName evidence="4">Type II secretion system protein</fullName>
    </recommendedName>
</protein>
<organism evidence="2 3">
    <name type="scientific">Oceanobacillus kimchii</name>
    <dbReference type="NCBI Taxonomy" id="746691"/>
    <lineage>
        <taxon>Bacteria</taxon>
        <taxon>Bacillati</taxon>
        <taxon>Bacillota</taxon>
        <taxon>Bacilli</taxon>
        <taxon>Bacillales</taxon>
        <taxon>Bacillaceae</taxon>
        <taxon>Oceanobacillus</taxon>
    </lineage>
</organism>
<keyword evidence="1" id="KW-0812">Transmembrane</keyword>
<evidence type="ECO:0008006" key="4">
    <source>
        <dbReference type="Google" id="ProtNLM"/>
    </source>
</evidence>
<dbReference type="EMBL" id="BSKO01000001">
    <property type="protein sequence ID" value="GLO66566.1"/>
    <property type="molecule type" value="Genomic_DNA"/>
</dbReference>
<name>A0ABQ5TLD6_9BACI</name>
<proteinExistence type="predicted"/>
<keyword evidence="1" id="KW-0472">Membrane</keyword>
<comment type="caution">
    <text evidence="2">The sequence shown here is derived from an EMBL/GenBank/DDBJ whole genome shotgun (WGS) entry which is preliminary data.</text>
</comment>
<sequence length="113" mass="13371">MQKSNGFSFTEVIIATLLFFTIIISLLPLFSLLMKEQLVLQERRTIAYKLHDKLQSNFWNDLQNEKSTFLLENSQTEVTFDFETEQRILTGCAQWVNIKHRQEEYCLHGKSPR</sequence>
<evidence type="ECO:0000313" key="3">
    <source>
        <dbReference type="Proteomes" id="UP001275436"/>
    </source>
</evidence>
<keyword evidence="3" id="KW-1185">Reference proteome</keyword>
<keyword evidence="1" id="KW-1133">Transmembrane helix</keyword>
<evidence type="ECO:0000256" key="1">
    <source>
        <dbReference type="SAM" id="Phobius"/>
    </source>
</evidence>
<accession>A0ABQ5TLD6</accession>
<feature type="transmembrane region" description="Helical" evidence="1">
    <location>
        <begin position="12"/>
        <end position="34"/>
    </location>
</feature>